<proteinExistence type="predicted"/>
<organism evidence="1">
    <name type="scientific">Lentinula edodes deltaflexivirus 2</name>
    <dbReference type="NCBI Taxonomy" id="2778980"/>
    <lineage>
        <taxon>Viruses</taxon>
        <taxon>Riboviria</taxon>
        <taxon>Orthornavirae</taxon>
        <taxon>Kitrinoviricota</taxon>
        <taxon>Alsuviricetes</taxon>
        <taxon>Tymovirales</taxon>
        <taxon>Deltaflexiviridae</taxon>
    </lineage>
</organism>
<accession>A0A7S7C2K2</accession>
<name>A0A7S7C2K2_9VIRU</name>
<evidence type="ECO:0000313" key="1">
    <source>
        <dbReference type="EMBL" id="QOX06050.1"/>
    </source>
</evidence>
<protein>
    <submittedName>
        <fullName evidence="1">Uncharacterized protein</fullName>
    </submittedName>
</protein>
<dbReference type="EMBL" id="MN744724">
    <property type="protein sequence ID" value="QOX06050.1"/>
    <property type="molecule type" value="Genomic_RNA"/>
</dbReference>
<sequence length="187" mass="18904">MSTPSVPAATAISPVSAPFEGAPAPAPAPSVGSRVVTVAHYLPILAGSYVSLDPRAKVLDSKVFDMFSHVNLVSFDARVTFDTQLTTLVQAGFCEDDTAAASDLFLAPGGLAALTSPAAPLSFTLVCPCSSFGSELKQTVLANDPPSFVLRYGAAGAAGMPAAGTVLGSVVFHVRVACSGSSPVVTF</sequence>
<reference evidence="1" key="1">
    <citation type="submission" date="2019-11" db="EMBL/GenBank/DDBJ databases">
        <title>High-throughput sequencing reveals mycoviral diversity and a harmful negative-stranded RNA virus LeNSRV1 in edible mushroom Lentinula edodes.</title>
        <authorList>
            <person name="Guo M."/>
            <person name="Bian Y."/>
            <person name="Xu Z."/>
        </authorList>
    </citation>
    <scope>NUCLEOTIDE SEQUENCE</scope>
    <source>
        <strain evidence="1">Le10WIL</strain>
    </source>
</reference>